<sequence>MAGMLKQSGAFTITPHKVSLCILFKIYAPPGQFSVPFPFVSVAQHNRLGLFLLALTKSCDGILEPKLDELIHQLRMISQDWEASWLIDQLISRLSCLLSPEDLFNFFTDIRGILAGPETSLEDDQVILDPNSNLGIFLRRCILSFNLLPFEGVCHLLTNIGIYCKEEFSSCPPYEETGLDDSSNNLETYSEYENMDLENFFYEKVSEEIEARKEASERVPFHLHTPNALLSLVDDIDVPADSASKQSDKVRVAGPYEDPQSSMVHDSDPSGAVFLRTNWQIQGYLQEQADNIEKNSNAISLNGFENILQQLQKLAPELHRVHFLSYLNSLSHSDYFAALENLHCYFDYRSRHESGTLRSHINLVYGQISRYKGSQQSSSIDLAFKVDAGKEGFDFVPAAGGNSAGRYEIASLCLGMMHFHFGHPKLALEVLTEAVRVSQQHSNDTCLAYTLAAISNLLFENGISSTAGILGSSYSPFNSMGISLSVQQQLFVLLRGKKSLLLPCLSLDHCLQITWFENEHSQIWDVTDLCIVCNNGPYLTLVLEINTRYIQEHVQRPLLSFGPKSSMKLSTCPVSVSKELRSSSQLISDFSSESSAMTIDGAFSTTWLRDLQKPTGSLIFCQDSGSGNSSNVPQFCAQPTSIPGSVLQVLGSSYILRATAWELYGSTPMARINALVHATCFADASSSSDAALAYIKLIQHLAVFKGYKEAFSALKIAEEKFLSVSKSQILLLKLQLLHEHALHGGRLKLAQKLCDELGVLASPVTGVDMEIKTEASLRHARTLLAAKQFREAASVAHSLFCMCYKYNLQVENASVLLLLAEIHK</sequence>
<keyword evidence="3" id="KW-0132">Cell division</keyword>
<comment type="caution">
    <text evidence="8">The sequence shown here is derived from an EMBL/GenBank/DDBJ whole genome shotgun (WGS) entry which is preliminary data.</text>
</comment>
<dbReference type="Proteomes" id="UP000236291">
    <property type="component" value="Unassembled WGS sequence"/>
</dbReference>
<feature type="non-terminal residue" evidence="8">
    <location>
        <position position="824"/>
    </location>
</feature>
<evidence type="ECO:0000313" key="8">
    <source>
        <dbReference type="EMBL" id="PNY06994.1"/>
    </source>
</evidence>
<dbReference type="GO" id="GO:0070979">
    <property type="term" value="P:protein K11-linked ubiquitination"/>
    <property type="evidence" value="ECO:0007669"/>
    <property type="project" value="TreeGrafter"/>
</dbReference>
<reference evidence="8 9" key="1">
    <citation type="journal article" date="2014" name="Am. J. Bot.">
        <title>Genome assembly and annotation for red clover (Trifolium pratense; Fabaceae).</title>
        <authorList>
            <person name="Istvanek J."/>
            <person name="Jaros M."/>
            <person name="Krenek A."/>
            <person name="Repkova J."/>
        </authorList>
    </citation>
    <scope>NUCLEOTIDE SEQUENCE [LARGE SCALE GENOMIC DNA]</scope>
    <source>
        <strain evidence="9">cv. Tatra</strain>
        <tissue evidence="8">Young leaves</tissue>
    </source>
</reference>
<evidence type="ECO:0000256" key="3">
    <source>
        <dbReference type="ARBA" id="ARBA00022618"/>
    </source>
</evidence>
<protein>
    <recommendedName>
        <fullName evidence="2">Anaphase-promoting complex subunit 5</fullName>
    </recommendedName>
</protein>
<gene>
    <name evidence="8" type="ORF">L195_g003477</name>
</gene>
<evidence type="ECO:0000256" key="4">
    <source>
        <dbReference type="ARBA" id="ARBA00022776"/>
    </source>
</evidence>
<evidence type="ECO:0000256" key="6">
    <source>
        <dbReference type="ARBA" id="ARBA00023306"/>
    </source>
</evidence>
<dbReference type="AlphaFoldDB" id="A0A2K3NVC6"/>
<dbReference type="PANTHER" id="PTHR12830:SF9">
    <property type="entry name" value="ANAPHASE-PROMOTING COMPLEX SUBUNIT 5"/>
    <property type="match status" value="1"/>
</dbReference>
<evidence type="ECO:0000313" key="9">
    <source>
        <dbReference type="Proteomes" id="UP000236291"/>
    </source>
</evidence>
<dbReference type="GO" id="GO:0005680">
    <property type="term" value="C:anaphase-promoting complex"/>
    <property type="evidence" value="ECO:0007669"/>
    <property type="project" value="InterPro"/>
</dbReference>
<evidence type="ECO:0000259" key="7">
    <source>
        <dbReference type="Pfam" id="PF12862"/>
    </source>
</evidence>
<dbReference type="InterPro" id="IPR037679">
    <property type="entry name" value="Apc5"/>
</dbReference>
<evidence type="ECO:0000256" key="2">
    <source>
        <dbReference type="ARBA" id="ARBA00016066"/>
    </source>
</evidence>
<dbReference type="CDD" id="cd16270">
    <property type="entry name" value="Apc5_N"/>
    <property type="match status" value="1"/>
</dbReference>
<keyword evidence="5" id="KW-0833">Ubl conjugation pathway</keyword>
<evidence type="ECO:0000256" key="5">
    <source>
        <dbReference type="ARBA" id="ARBA00022786"/>
    </source>
</evidence>
<dbReference type="GO" id="GO:0045842">
    <property type="term" value="P:positive regulation of mitotic metaphase/anaphase transition"/>
    <property type="evidence" value="ECO:0007669"/>
    <property type="project" value="TreeGrafter"/>
</dbReference>
<comment type="similarity">
    <text evidence="1">Belongs to the APC5 family.</text>
</comment>
<reference evidence="8 9" key="2">
    <citation type="journal article" date="2017" name="Front. Plant Sci.">
        <title>Gene Classification and Mining of Molecular Markers Useful in Red Clover (Trifolium pratense) Breeding.</title>
        <authorList>
            <person name="Istvanek J."/>
            <person name="Dluhosova J."/>
            <person name="Dluhos P."/>
            <person name="Patkova L."/>
            <person name="Nedelnik J."/>
            <person name="Repkova J."/>
        </authorList>
    </citation>
    <scope>NUCLEOTIDE SEQUENCE [LARGE SCALE GENOMIC DNA]</scope>
    <source>
        <strain evidence="9">cv. Tatra</strain>
        <tissue evidence="8">Young leaves</tissue>
    </source>
</reference>
<dbReference type="GO" id="GO:0031145">
    <property type="term" value="P:anaphase-promoting complex-dependent catabolic process"/>
    <property type="evidence" value="ECO:0007669"/>
    <property type="project" value="TreeGrafter"/>
</dbReference>
<proteinExistence type="inferred from homology"/>
<dbReference type="PANTHER" id="PTHR12830">
    <property type="entry name" value="ANAPHASE-PROMOTING COMPLEX SUBUNIT 5"/>
    <property type="match status" value="1"/>
</dbReference>
<accession>A0A2K3NVC6</accession>
<dbReference type="Pfam" id="PF12862">
    <property type="entry name" value="ANAPC5"/>
    <property type="match status" value="1"/>
</dbReference>
<dbReference type="EMBL" id="ASHM01001622">
    <property type="protein sequence ID" value="PNY06994.1"/>
    <property type="molecule type" value="Genomic_DNA"/>
</dbReference>
<keyword evidence="6" id="KW-0131">Cell cycle</keyword>
<dbReference type="InterPro" id="IPR026000">
    <property type="entry name" value="Apc5_dom"/>
</dbReference>
<evidence type="ECO:0000256" key="1">
    <source>
        <dbReference type="ARBA" id="ARBA00007450"/>
    </source>
</evidence>
<dbReference type="STRING" id="57577.A0A2K3NVC6"/>
<organism evidence="8 9">
    <name type="scientific">Trifolium pratense</name>
    <name type="common">Red clover</name>
    <dbReference type="NCBI Taxonomy" id="57577"/>
    <lineage>
        <taxon>Eukaryota</taxon>
        <taxon>Viridiplantae</taxon>
        <taxon>Streptophyta</taxon>
        <taxon>Embryophyta</taxon>
        <taxon>Tracheophyta</taxon>
        <taxon>Spermatophyta</taxon>
        <taxon>Magnoliopsida</taxon>
        <taxon>eudicotyledons</taxon>
        <taxon>Gunneridae</taxon>
        <taxon>Pentapetalae</taxon>
        <taxon>rosids</taxon>
        <taxon>fabids</taxon>
        <taxon>Fabales</taxon>
        <taxon>Fabaceae</taxon>
        <taxon>Papilionoideae</taxon>
        <taxon>50 kb inversion clade</taxon>
        <taxon>NPAAA clade</taxon>
        <taxon>Hologalegina</taxon>
        <taxon>IRL clade</taxon>
        <taxon>Trifolieae</taxon>
        <taxon>Trifolium</taxon>
    </lineage>
</organism>
<name>A0A2K3NVC6_TRIPR</name>
<keyword evidence="4" id="KW-0498">Mitosis</keyword>
<dbReference type="GO" id="GO:0051301">
    <property type="term" value="P:cell division"/>
    <property type="evidence" value="ECO:0007669"/>
    <property type="project" value="UniProtKB-KW"/>
</dbReference>
<feature type="domain" description="Anaphase-promoting complex subunit 5" evidence="7">
    <location>
        <begin position="322"/>
        <end position="458"/>
    </location>
</feature>
<dbReference type="ExpressionAtlas" id="A0A2K3NVC6">
    <property type="expression patterns" value="baseline"/>
</dbReference>